<dbReference type="PANTHER" id="PTHR33909:SF1">
    <property type="entry name" value="SEC TRANSLOCON ACCESSORY COMPLEX SUBUNIT YAJC"/>
    <property type="match status" value="1"/>
</dbReference>
<evidence type="ECO:0000256" key="1">
    <source>
        <dbReference type="ARBA" id="ARBA00004162"/>
    </source>
</evidence>
<evidence type="ECO:0000256" key="12">
    <source>
        <dbReference type="SAM" id="SignalP"/>
    </source>
</evidence>
<dbReference type="GO" id="GO:0015031">
    <property type="term" value="P:protein transport"/>
    <property type="evidence" value="ECO:0007669"/>
    <property type="project" value="UniProtKB-KW"/>
</dbReference>
<evidence type="ECO:0000256" key="9">
    <source>
        <dbReference type="ARBA" id="ARBA00023010"/>
    </source>
</evidence>
<reference evidence="13" key="1">
    <citation type="submission" date="2022-07" db="EMBL/GenBank/DDBJ databases">
        <title>Complete genome sequence of Salinispirillum sp. LH10-3-1 capable of multiple carbohydrate inversion isolated from a soda lake.</title>
        <authorList>
            <person name="Liu J."/>
            <person name="Zhai Y."/>
            <person name="Zhang H."/>
            <person name="Yang H."/>
            <person name="Qu J."/>
            <person name="Li J."/>
        </authorList>
    </citation>
    <scope>NUCLEOTIDE SEQUENCE</scope>
    <source>
        <strain evidence="13">LH 10-3-1</strain>
    </source>
</reference>
<dbReference type="InterPro" id="IPR003849">
    <property type="entry name" value="Preprotein_translocase_YajC"/>
</dbReference>
<keyword evidence="9" id="KW-0811">Translocation</keyword>
<dbReference type="GO" id="GO:0005886">
    <property type="term" value="C:plasma membrane"/>
    <property type="evidence" value="ECO:0007669"/>
    <property type="project" value="UniProtKB-SubCell"/>
</dbReference>
<feature type="signal peptide" evidence="12">
    <location>
        <begin position="1"/>
        <end position="21"/>
    </location>
</feature>
<keyword evidence="6 11" id="KW-0812">Transmembrane</keyword>
<keyword evidence="8 11" id="KW-1133">Transmembrane helix</keyword>
<evidence type="ECO:0000256" key="7">
    <source>
        <dbReference type="ARBA" id="ARBA00022927"/>
    </source>
</evidence>
<dbReference type="AlphaFoldDB" id="A0AB38YDT5"/>
<sequence>MKAVLSVVALLALAAPGTAFAAAAGSPSPIPSFIMLGLFVLIFYFMLWRPQAKKQKAHRALMESLTKGDEIITIGGLAGKITKVSDDFVVAEVAEGVELKFQRSAVSATLVKGTLKQL</sequence>
<evidence type="ECO:0000256" key="3">
    <source>
        <dbReference type="ARBA" id="ARBA00014962"/>
    </source>
</evidence>
<dbReference type="SMART" id="SM01323">
    <property type="entry name" value="YajC"/>
    <property type="match status" value="1"/>
</dbReference>
<keyword evidence="12" id="KW-0732">Signal</keyword>
<evidence type="ECO:0000256" key="8">
    <source>
        <dbReference type="ARBA" id="ARBA00022989"/>
    </source>
</evidence>
<comment type="similarity">
    <text evidence="2">Belongs to the YajC family.</text>
</comment>
<dbReference type="NCBIfam" id="TIGR00739">
    <property type="entry name" value="yajC"/>
    <property type="match status" value="1"/>
</dbReference>
<keyword evidence="5" id="KW-1003">Cell membrane</keyword>
<evidence type="ECO:0000256" key="6">
    <source>
        <dbReference type="ARBA" id="ARBA00022692"/>
    </source>
</evidence>
<evidence type="ECO:0000256" key="4">
    <source>
        <dbReference type="ARBA" id="ARBA00022448"/>
    </source>
</evidence>
<dbReference type="PANTHER" id="PTHR33909">
    <property type="entry name" value="SEC TRANSLOCON ACCESSORY COMPLEX SUBUNIT YAJC"/>
    <property type="match status" value="1"/>
</dbReference>
<protein>
    <recommendedName>
        <fullName evidence="3">Sec translocon accessory complex subunit YajC</fullName>
    </recommendedName>
</protein>
<feature type="transmembrane region" description="Helical" evidence="11">
    <location>
        <begin position="31"/>
        <end position="48"/>
    </location>
</feature>
<dbReference type="Pfam" id="PF02699">
    <property type="entry name" value="YajC"/>
    <property type="match status" value="1"/>
</dbReference>
<evidence type="ECO:0000256" key="2">
    <source>
        <dbReference type="ARBA" id="ARBA00006742"/>
    </source>
</evidence>
<organism evidence="13">
    <name type="scientific">Salinispirillum sp. LH 10-3-1</name>
    <dbReference type="NCBI Taxonomy" id="2952525"/>
    <lineage>
        <taxon>Bacteria</taxon>
        <taxon>Pseudomonadati</taxon>
        <taxon>Pseudomonadota</taxon>
        <taxon>Gammaproteobacteria</taxon>
        <taxon>Oceanospirillales</taxon>
        <taxon>Saccharospirillaceae</taxon>
        <taxon>Salinispirillum</taxon>
    </lineage>
</organism>
<dbReference type="PRINTS" id="PR01853">
    <property type="entry name" value="YAJCTRNLCASE"/>
</dbReference>
<keyword evidence="4" id="KW-0813">Transport</keyword>
<evidence type="ECO:0000256" key="5">
    <source>
        <dbReference type="ARBA" id="ARBA00022475"/>
    </source>
</evidence>
<evidence type="ECO:0000256" key="10">
    <source>
        <dbReference type="ARBA" id="ARBA00023136"/>
    </source>
</evidence>
<comment type="subcellular location">
    <subcellularLocation>
        <location evidence="1">Cell membrane</location>
        <topology evidence="1">Single-pass membrane protein</topology>
    </subcellularLocation>
</comment>
<evidence type="ECO:0000313" key="13">
    <source>
        <dbReference type="EMBL" id="WLD57467.1"/>
    </source>
</evidence>
<dbReference type="RefSeq" id="WP_370529866.1">
    <property type="nucleotide sequence ID" value="NZ_CP101717.1"/>
</dbReference>
<gene>
    <name evidence="13" type="primary">yajC</name>
    <name evidence="13" type="ORF">NFC81_12205</name>
</gene>
<keyword evidence="7" id="KW-0653">Protein transport</keyword>
<evidence type="ECO:0000256" key="11">
    <source>
        <dbReference type="SAM" id="Phobius"/>
    </source>
</evidence>
<feature type="chain" id="PRO_5044302189" description="Sec translocon accessory complex subunit YajC" evidence="12">
    <location>
        <begin position="22"/>
        <end position="118"/>
    </location>
</feature>
<proteinExistence type="inferred from homology"/>
<dbReference type="EMBL" id="CP101717">
    <property type="protein sequence ID" value="WLD57467.1"/>
    <property type="molecule type" value="Genomic_DNA"/>
</dbReference>
<accession>A0AB38YDT5</accession>
<name>A0AB38YDT5_9GAMM</name>
<keyword evidence="10 11" id="KW-0472">Membrane</keyword>